<dbReference type="PROSITE" id="PS51913">
    <property type="entry name" value="HTH_HARE"/>
    <property type="match status" value="1"/>
</dbReference>
<feature type="compositionally biased region" description="Low complexity" evidence="2">
    <location>
        <begin position="567"/>
        <end position="579"/>
    </location>
</feature>
<feature type="compositionally biased region" description="Basic and acidic residues" evidence="2">
    <location>
        <begin position="394"/>
        <end position="439"/>
    </location>
</feature>
<keyword evidence="1" id="KW-0804">Transcription</keyword>
<feature type="region of interest" description="Disordered" evidence="2">
    <location>
        <begin position="80"/>
        <end position="134"/>
    </location>
</feature>
<dbReference type="Gene3D" id="3.40.1350.10">
    <property type="match status" value="1"/>
</dbReference>
<keyword evidence="5" id="KW-1185">Reference proteome</keyword>
<evidence type="ECO:0000256" key="2">
    <source>
        <dbReference type="SAM" id="MobiDB-lite"/>
    </source>
</evidence>
<feature type="compositionally biased region" description="Basic and acidic residues" evidence="2">
    <location>
        <begin position="99"/>
        <end position="131"/>
    </location>
</feature>
<feature type="compositionally biased region" description="Acidic residues" evidence="2">
    <location>
        <begin position="487"/>
        <end position="510"/>
    </location>
</feature>
<feature type="compositionally biased region" description="Low complexity" evidence="2">
    <location>
        <begin position="550"/>
        <end position="560"/>
    </location>
</feature>
<feature type="region of interest" description="Disordered" evidence="2">
    <location>
        <begin position="394"/>
        <end position="462"/>
    </location>
</feature>
<protein>
    <recommendedName>
        <fullName evidence="3">HTH HARE-type domain-containing protein</fullName>
    </recommendedName>
</protein>
<feature type="compositionally biased region" description="Pro residues" evidence="2">
    <location>
        <begin position="597"/>
        <end position="606"/>
    </location>
</feature>
<name>A0ABM7X3W5_9BACT</name>
<evidence type="ECO:0000259" key="3">
    <source>
        <dbReference type="PROSITE" id="PS51913"/>
    </source>
</evidence>
<evidence type="ECO:0000313" key="4">
    <source>
        <dbReference type="EMBL" id="BDG06493.1"/>
    </source>
</evidence>
<gene>
    <name evidence="4" type="ORF">AMOR_54890</name>
</gene>
<dbReference type="Pfam" id="PF04471">
    <property type="entry name" value="Mrr_cat"/>
    <property type="match status" value="1"/>
</dbReference>
<feature type="compositionally biased region" description="Low complexity" evidence="2">
    <location>
        <begin position="452"/>
        <end position="462"/>
    </location>
</feature>
<proteinExistence type="predicted"/>
<feature type="region of interest" description="Disordered" evidence="2">
    <location>
        <begin position="478"/>
        <end position="613"/>
    </location>
</feature>
<feature type="compositionally biased region" description="Basic residues" evidence="2">
    <location>
        <begin position="531"/>
        <end position="545"/>
    </location>
</feature>
<sequence length="613" mass="65150">MTFTEAAIEVLRREGKPLHFKKIAEIAARENLLDHVGKIPEETMADQLAAHCRLPHPDRRLWAVQQGTFALAEWGLDEDPQGLDSLVEPPPEGELPYRGNERHPIPSRELARATGRGEGRARRREEGEERRKRFPPPAEVAYEILAGAARPLSVVEIATQGAERALMPDAFVRDLSSLSSALAEDNRRRESAGRRPLFQLEGDTVTLVAQPEPGERPVAVPARAVAAAPGDLRRAALAALRKRLRECDGPTVEHVAARMLEKLGFRELKVAKRGREHVIYTGRRKLGLADVRHGIRILRTGADAGRRDVTDLRRDLGHYGAQIGVVVTAGDAARDARGDASAAGQLPVLLLCGEALAEAFADAGVGCVPVVVPEIDEPFFKTAAEAAEKEEAARRARREERDERERREGGGGERREERDRDRREDREPRERRERREERAPGTVETVSLTADAAAESGAAAEPGPSIVVVAAELPAESPAVVATEVAGSDEDGDEGPEGDEGEEGEGEEGTAEGGVAAQAAPGAEPGAAGERRRRRRRRRRRGGRGRGREGAAAAAGAPAAGTPPGPEGDAASAAAGPGADAPPAPPAESPAGEAQVSPPPLPPPLPGEGSDGG</sequence>
<feature type="compositionally biased region" description="Low complexity" evidence="2">
    <location>
        <begin position="513"/>
        <end position="528"/>
    </location>
</feature>
<accession>A0ABM7X3W5</accession>
<evidence type="ECO:0000256" key="1">
    <source>
        <dbReference type="ARBA" id="ARBA00023163"/>
    </source>
</evidence>
<dbReference type="Pfam" id="PF05066">
    <property type="entry name" value="HARE-HTH"/>
    <property type="match status" value="1"/>
</dbReference>
<dbReference type="InterPro" id="IPR011856">
    <property type="entry name" value="tRNA_endonuc-like_dom_sf"/>
</dbReference>
<organism evidence="4 5">
    <name type="scientific">Anaeromyxobacter oryzae</name>
    <dbReference type="NCBI Taxonomy" id="2918170"/>
    <lineage>
        <taxon>Bacteria</taxon>
        <taxon>Pseudomonadati</taxon>
        <taxon>Myxococcota</taxon>
        <taxon>Myxococcia</taxon>
        <taxon>Myxococcales</taxon>
        <taxon>Cystobacterineae</taxon>
        <taxon>Anaeromyxobacteraceae</taxon>
        <taxon>Anaeromyxobacter</taxon>
    </lineage>
</organism>
<feature type="domain" description="HTH HARE-type" evidence="3">
    <location>
        <begin position="1"/>
        <end position="74"/>
    </location>
</feature>
<dbReference type="InterPro" id="IPR007560">
    <property type="entry name" value="Restrct_endonuc_IV_Mrr"/>
</dbReference>
<dbReference type="EMBL" id="AP025591">
    <property type="protein sequence ID" value="BDG06493.1"/>
    <property type="molecule type" value="Genomic_DNA"/>
</dbReference>
<dbReference type="Proteomes" id="UP001162891">
    <property type="component" value="Chromosome"/>
</dbReference>
<dbReference type="RefSeq" id="WP_248356567.1">
    <property type="nucleotide sequence ID" value="NZ_AP025591.1"/>
</dbReference>
<reference evidence="5" key="1">
    <citation type="journal article" date="2022" name="Int. J. Syst. Evol. Microbiol.">
        <title>Anaeromyxobacter oryzae sp. nov., Anaeromyxobacter diazotrophicus sp. nov. and Anaeromyxobacter paludicola sp. nov., isolated from paddy soils.</title>
        <authorList>
            <person name="Itoh H."/>
            <person name="Xu Z."/>
            <person name="Mise K."/>
            <person name="Masuda Y."/>
            <person name="Ushijima N."/>
            <person name="Hayakawa C."/>
            <person name="Shiratori Y."/>
            <person name="Senoo K."/>
        </authorList>
    </citation>
    <scope>NUCLEOTIDE SEQUENCE [LARGE SCALE GENOMIC DNA]</scope>
    <source>
        <strain evidence="5">Red232</strain>
    </source>
</reference>
<dbReference type="InterPro" id="IPR007759">
    <property type="entry name" value="Asxl_HARE-HTH"/>
</dbReference>
<evidence type="ECO:0000313" key="5">
    <source>
        <dbReference type="Proteomes" id="UP001162891"/>
    </source>
</evidence>